<keyword evidence="3 7" id="KW-0812">Transmembrane</keyword>
<dbReference type="PANTHER" id="PTHR23505">
    <property type="entry name" value="SPINSTER"/>
    <property type="match status" value="1"/>
</dbReference>
<evidence type="ECO:0000256" key="1">
    <source>
        <dbReference type="ARBA" id="ARBA00004141"/>
    </source>
</evidence>
<dbReference type="InterPro" id="IPR036259">
    <property type="entry name" value="MFS_trans_sf"/>
</dbReference>
<feature type="transmembrane region" description="Helical" evidence="7">
    <location>
        <begin position="300"/>
        <end position="320"/>
    </location>
</feature>
<gene>
    <name evidence="9" type="ORF">PBAH0796_LOCUS24879</name>
</gene>
<feature type="transmembrane region" description="Helical" evidence="7">
    <location>
        <begin position="415"/>
        <end position="438"/>
    </location>
</feature>
<accession>A0A7S0FSY7</accession>
<feature type="transmembrane region" description="Helical" evidence="7">
    <location>
        <begin position="112"/>
        <end position="133"/>
    </location>
</feature>
<reference evidence="9" key="1">
    <citation type="submission" date="2021-01" db="EMBL/GenBank/DDBJ databases">
        <authorList>
            <person name="Corre E."/>
            <person name="Pelletier E."/>
            <person name="Niang G."/>
            <person name="Scheremetjew M."/>
            <person name="Finn R."/>
            <person name="Kale V."/>
            <person name="Holt S."/>
            <person name="Cochrane G."/>
            <person name="Meng A."/>
            <person name="Brown T."/>
            <person name="Cohen L."/>
        </authorList>
    </citation>
    <scope>NUCLEOTIDE SEQUENCE</scope>
    <source>
        <strain evidence="9">Pbaha01</strain>
    </source>
</reference>
<comment type="subcellular location">
    <subcellularLocation>
        <location evidence="1">Membrane</location>
        <topology evidence="1">Multi-pass membrane protein</topology>
    </subcellularLocation>
</comment>
<dbReference type="AlphaFoldDB" id="A0A7S0FSY7"/>
<proteinExistence type="inferred from homology"/>
<evidence type="ECO:0000256" key="6">
    <source>
        <dbReference type="ARBA" id="ARBA00024338"/>
    </source>
</evidence>
<dbReference type="InterPro" id="IPR044770">
    <property type="entry name" value="MFS_spinster-like"/>
</dbReference>
<feature type="transmembrane region" description="Helical" evidence="7">
    <location>
        <begin position="262"/>
        <end position="280"/>
    </location>
</feature>
<dbReference type="InterPro" id="IPR020846">
    <property type="entry name" value="MFS_dom"/>
</dbReference>
<evidence type="ECO:0000256" key="4">
    <source>
        <dbReference type="ARBA" id="ARBA00022989"/>
    </source>
</evidence>
<feature type="transmembrane region" description="Helical" evidence="7">
    <location>
        <begin position="364"/>
        <end position="388"/>
    </location>
</feature>
<comment type="similarity">
    <text evidence="6">Belongs to the major facilitator superfamily. Spinster (TC 2.A.1.49) family.</text>
</comment>
<feature type="domain" description="Major facilitator superfamily (MFS) profile" evidence="8">
    <location>
        <begin position="20"/>
        <end position="443"/>
    </location>
</feature>
<evidence type="ECO:0000313" key="9">
    <source>
        <dbReference type="EMBL" id="CAD8380589.1"/>
    </source>
</evidence>
<evidence type="ECO:0000259" key="8">
    <source>
        <dbReference type="PROSITE" id="PS50850"/>
    </source>
</evidence>
<name>A0A7S0FSY7_9DINO</name>
<organism evidence="9">
    <name type="scientific">Pyrodinium bahamense</name>
    <dbReference type="NCBI Taxonomy" id="73915"/>
    <lineage>
        <taxon>Eukaryota</taxon>
        <taxon>Sar</taxon>
        <taxon>Alveolata</taxon>
        <taxon>Dinophyceae</taxon>
        <taxon>Gonyaulacales</taxon>
        <taxon>Pyrocystaceae</taxon>
        <taxon>Pyrodinium</taxon>
    </lineage>
</organism>
<evidence type="ECO:0000256" key="5">
    <source>
        <dbReference type="ARBA" id="ARBA00023136"/>
    </source>
</evidence>
<feature type="transmembrane region" description="Helical" evidence="7">
    <location>
        <begin position="180"/>
        <end position="199"/>
    </location>
</feature>
<feature type="transmembrane region" description="Helical" evidence="7">
    <location>
        <begin position="231"/>
        <end position="256"/>
    </location>
</feature>
<feature type="transmembrane region" description="Helical" evidence="7">
    <location>
        <begin position="145"/>
        <end position="168"/>
    </location>
</feature>
<feature type="transmembrane region" description="Helical" evidence="7">
    <location>
        <begin position="87"/>
        <end position="106"/>
    </location>
</feature>
<sequence>MEPVGDEGKDLTKRGKDSASFWLLYLVCMVEGADLQLLPSTLRALEAEVGLSPTHLAALATCQALAQSASAPLWGSLVDSGWSEKSLLVGGSMGWGILTFLLAGTTEWYSMLVLRTLNGLALAILTPVSQTLVARSTVAAERGHYFGMCELALIMGQLTCAIFATTISNWTVLGFRGWRVAFGAVALASLALSVMLMVLMNNAGTKERKVVSFQAESDMFRRCCKIGTFRIIVLQGCLGSIPWSALGTFAILFFQYLGIKDLQAAVLFATCQIALGLGNLLGGHVADTLARCSRFHGRPLAAQISVLSGLPLIVWFIFIPRVASSFAQYAVVLCVFGLTCSWCKAGVNRPILTEVVPESSQARILSWLIALEGSVAACLGPSMTSAIAEHAFQYEPQRGRLDKIPESLRATNARALAMGIFWMCAVPWTACFLIFSLLHFTYKSDVRSAHGADAEMSALLPERSHTVESSSC</sequence>
<dbReference type="Pfam" id="PF07690">
    <property type="entry name" value="MFS_1"/>
    <property type="match status" value="1"/>
</dbReference>
<evidence type="ECO:0000256" key="2">
    <source>
        <dbReference type="ARBA" id="ARBA00022448"/>
    </source>
</evidence>
<dbReference type="SUPFAM" id="SSF103473">
    <property type="entry name" value="MFS general substrate transporter"/>
    <property type="match status" value="1"/>
</dbReference>
<evidence type="ECO:0000256" key="7">
    <source>
        <dbReference type="SAM" id="Phobius"/>
    </source>
</evidence>
<dbReference type="PROSITE" id="PS50850">
    <property type="entry name" value="MFS"/>
    <property type="match status" value="1"/>
</dbReference>
<keyword evidence="2" id="KW-0813">Transport</keyword>
<dbReference type="GO" id="GO:0022857">
    <property type="term" value="F:transmembrane transporter activity"/>
    <property type="evidence" value="ECO:0007669"/>
    <property type="project" value="InterPro"/>
</dbReference>
<dbReference type="PANTHER" id="PTHR23505:SF52">
    <property type="entry name" value="MAJOR FACILITATOR SUPERFAMILY PROTEIN"/>
    <property type="match status" value="1"/>
</dbReference>
<dbReference type="GO" id="GO:0016020">
    <property type="term" value="C:membrane"/>
    <property type="evidence" value="ECO:0007669"/>
    <property type="project" value="UniProtKB-SubCell"/>
</dbReference>
<dbReference type="EMBL" id="HBEG01040721">
    <property type="protein sequence ID" value="CAD8380589.1"/>
    <property type="molecule type" value="Transcribed_RNA"/>
</dbReference>
<evidence type="ECO:0000256" key="3">
    <source>
        <dbReference type="ARBA" id="ARBA00022692"/>
    </source>
</evidence>
<keyword evidence="5 7" id="KW-0472">Membrane</keyword>
<feature type="transmembrane region" description="Helical" evidence="7">
    <location>
        <begin position="326"/>
        <end position="343"/>
    </location>
</feature>
<keyword evidence="4 7" id="KW-1133">Transmembrane helix</keyword>
<protein>
    <recommendedName>
        <fullName evidence="8">Major facilitator superfamily (MFS) profile domain-containing protein</fullName>
    </recommendedName>
</protein>
<dbReference type="InterPro" id="IPR011701">
    <property type="entry name" value="MFS"/>
</dbReference>
<dbReference type="Gene3D" id="1.20.1250.20">
    <property type="entry name" value="MFS general substrate transporter like domains"/>
    <property type="match status" value="2"/>
</dbReference>